<evidence type="ECO:0000313" key="3">
    <source>
        <dbReference type="Proteomes" id="UP001596392"/>
    </source>
</evidence>
<keyword evidence="3" id="KW-1185">Reference proteome</keyword>
<dbReference type="Gene3D" id="3.40.630.30">
    <property type="match status" value="1"/>
</dbReference>
<dbReference type="SUPFAM" id="SSF55729">
    <property type="entry name" value="Acyl-CoA N-acyltransferases (Nat)"/>
    <property type="match status" value="1"/>
</dbReference>
<dbReference type="Proteomes" id="UP001596392">
    <property type="component" value="Unassembled WGS sequence"/>
</dbReference>
<organism evidence="2 3">
    <name type="scientific">Catellatospora aurea</name>
    <dbReference type="NCBI Taxonomy" id="1337874"/>
    <lineage>
        <taxon>Bacteria</taxon>
        <taxon>Bacillati</taxon>
        <taxon>Actinomycetota</taxon>
        <taxon>Actinomycetes</taxon>
        <taxon>Micromonosporales</taxon>
        <taxon>Micromonosporaceae</taxon>
        <taxon>Catellatospora</taxon>
    </lineage>
</organism>
<reference evidence="3" key="1">
    <citation type="journal article" date="2019" name="Int. J. Syst. Evol. Microbiol.">
        <title>The Global Catalogue of Microorganisms (GCM) 10K type strain sequencing project: providing services to taxonomists for standard genome sequencing and annotation.</title>
        <authorList>
            <consortium name="The Broad Institute Genomics Platform"/>
            <consortium name="The Broad Institute Genome Sequencing Center for Infectious Disease"/>
            <person name="Wu L."/>
            <person name="Ma J."/>
        </authorList>
    </citation>
    <scope>NUCLEOTIDE SEQUENCE [LARGE SCALE GENOMIC DNA]</scope>
    <source>
        <strain evidence="3">CGMCC 1.9106</strain>
    </source>
</reference>
<dbReference type="EC" id="2.3.-.-" evidence="2"/>
<evidence type="ECO:0000313" key="2">
    <source>
        <dbReference type="EMBL" id="MFC7245974.1"/>
    </source>
</evidence>
<accession>A0ABW2H5W3</accession>
<name>A0ABW2H5W3_9ACTN</name>
<keyword evidence="2" id="KW-0012">Acyltransferase</keyword>
<dbReference type="PANTHER" id="PTHR43792:SF16">
    <property type="entry name" value="N-ACETYLTRANSFERASE DOMAIN-CONTAINING PROTEIN"/>
    <property type="match status" value="1"/>
</dbReference>
<dbReference type="Pfam" id="PF13302">
    <property type="entry name" value="Acetyltransf_3"/>
    <property type="match status" value="1"/>
</dbReference>
<dbReference type="PROSITE" id="PS51186">
    <property type="entry name" value="GNAT"/>
    <property type="match status" value="1"/>
</dbReference>
<dbReference type="PANTHER" id="PTHR43792">
    <property type="entry name" value="GNAT FAMILY, PUTATIVE (AFU_ORTHOLOGUE AFUA_3G00765)-RELATED-RELATED"/>
    <property type="match status" value="1"/>
</dbReference>
<dbReference type="InterPro" id="IPR051531">
    <property type="entry name" value="N-acetyltransferase"/>
</dbReference>
<keyword evidence="2" id="KW-0808">Transferase</keyword>
<dbReference type="InterPro" id="IPR016181">
    <property type="entry name" value="Acyl_CoA_acyltransferase"/>
</dbReference>
<gene>
    <name evidence="2" type="ORF">ACFQO7_26145</name>
</gene>
<protein>
    <submittedName>
        <fullName evidence="2">GNAT family N-acetyltransferase</fullName>
        <ecNumber evidence="2">2.3.-.-</ecNumber>
    </submittedName>
</protein>
<evidence type="ECO:0000259" key="1">
    <source>
        <dbReference type="PROSITE" id="PS51186"/>
    </source>
</evidence>
<sequence>MASYLETARLVLRRFTPDDVDALYDLDADPAVTRYINGGRPTPREEIRDELLPRWLAQYDESPGFGRWAAVEKATGAFLGWFALTADPAEPGTAELGYRLRRAAWGEGYATEGSRALVDKGFAELGMRRVTANTMTVNAGSRRVMEKTGLRFLRTFFLDWPDQIEGGEHGDVEYELRYDEWAAGRAAG</sequence>
<dbReference type="GO" id="GO:0016746">
    <property type="term" value="F:acyltransferase activity"/>
    <property type="evidence" value="ECO:0007669"/>
    <property type="project" value="UniProtKB-KW"/>
</dbReference>
<comment type="caution">
    <text evidence="2">The sequence shown here is derived from an EMBL/GenBank/DDBJ whole genome shotgun (WGS) entry which is preliminary data.</text>
</comment>
<dbReference type="EMBL" id="JBHTAC010000032">
    <property type="protein sequence ID" value="MFC7245974.1"/>
    <property type="molecule type" value="Genomic_DNA"/>
</dbReference>
<dbReference type="InterPro" id="IPR000182">
    <property type="entry name" value="GNAT_dom"/>
</dbReference>
<feature type="domain" description="N-acetyltransferase" evidence="1">
    <location>
        <begin position="10"/>
        <end position="179"/>
    </location>
</feature>
<proteinExistence type="predicted"/>
<dbReference type="RefSeq" id="WP_376808844.1">
    <property type="nucleotide sequence ID" value="NZ_JBHTAC010000032.1"/>
</dbReference>